<evidence type="ECO:0008006" key="2">
    <source>
        <dbReference type="Google" id="ProtNLM"/>
    </source>
</evidence>
<dbReference type="InterPro" id="IPR023292">
    <property type="entry name" value="NTP_PyroPHydrolase-like_dom_sf"/>
</dbReference>
<name>A0A481YRG1_9VIRU</name>
<gene>
    <name evidence="1" type="ORF">LCDPAC02_02450</name>
</gene>
<dbReference type="EMBL" id="MK500302">
    <property type="protein sequence ID" value="QBK85046.1"/>
    <property type="molecule type" value="Genomic_DNA"/>
</dbReference>
<sequence length="239" mass="29379">MNNLLDSLVQISEKYDINILEIKDIEAKKTYERMNIKYKKWKTENPNLDKIIFIEEEIKDAIIDLLYYLANFITTYDVMYQNELINEENYSDMKKLLLKEDKRFFKLQTYILTTVSEFSIKAYQDFYHIYNKHRIIDWKFLVKMLISEYFEYRFVFCIKNNINFENVESSYYSFSNIFNIIFKELFKNFENVEEFKLMFELIHKQNMLKIFKDGYFHFDINNCNKVIKPNNWNNVISKL</sequence>
<protein>
    <recommendedName>
        <fullName evidence="2">dUTPase</fullName>
    </recommendedName>
</protein>
<reference evidence="1" key="1">
    <citation type="journal article" date="2019" name="MBio">
        <title>Virus Genomes from Deep Sea Sediments Expand the Ocean Megavirome and Support Independent Origins of Viral Gigantism.</title>
        <authorList>
            <person name="Backstrom D."/>
            <person name="Yutin N."/>
            <person name="Jorgensen S.L."/>
            <person name="Dharamshi J."/>
            <person name="Homa F."/>
            <person name="Zaremba-Niedwiedzka K."/>
            <person name="Spang A."/>
            <person name="Wolf Y.I."/>
            <person name="Koonin E.V."/>
            <person name="Ettema T.J."/>
        </authorList>
    </citation>
    <scope>NUCLEOTIDE SEQUENCE</scope>
</reference>
<organism evidence="1">
    <name type="scientific">Pithovirus LCDPAC02</name>
    <dbReference type="NCBI Taxonomy" id="2506601"/>
    <lineage>
        <taxon>Viruses</taxon>
        <taxon>Pithoviruses</taxon>
    </lineage>
</organism>
<accession>A0A481YRG1</accession>
<evidence type="ECO:0000313" key="1">
    <source>
        <dbReference type="EMBL" id="QBK85046.1"/>
    </source>
</evidence>
<dbReference type="Gene3D" id="1.10.3420.10">
    <property type="entry name" value="putative ntp pyrophosphohydrolase like domain"/>
    <property type="match status" value="1"/>
</dbReference>
<proteinExistence type="predicted"/>